<accession>A0A0E9UGS7</accession>
<proteinExistence type="predicted"/>
<reference evidence="1" key="1">
    <citation type="submission" date="2014-11" db="EMBL/GenBank/DDBJ databases">
        <authorList>
            <person name="Amaro Gonzalez C."/>
        </authorList>
    </citation>
    <scope>NUCLEOTIDE SEQUENCE</scope>
</reference>
<evidence type="ECO:0000313" key="1">
    <source>
        <dbReference type="EMBL" id="JAH65084.1"/>
    </source>
</evidence>
<reference evidence="1" key="2">
    <citation type="journal article" date="2015" name="Fish Shellfish Immunol.">
        <title>Early steps in the European eel (Anguilla anguilla)-Vibrio vulnificus interaction in the gills: Role of the RtxA13 toxin.</title>
        <authorList>
            <person name="Callol A."/>
            <person name="Pajuelo D."/>
            <person name="Ebbesson L."/>
            <person name="Teles M."/>
            <person name="MacKenzie S."/>
            <person name="Amaro C."/>
        </authorList>
    </citation>
    <scope>NUCLEOTIDE SEQUENCE</scope>
</reference>
<name>A0A0E9UGS7_ANGAN</name>
<protein>
    <submittedName>
        <fullName evidence="1">Uncharacterized protein</fullName>
    </submittedName>
</protein>
<organism evidence="1">
    <name type="scientific">Anguilla anguilla</name>
    <name type="common">European freshwater eel</name>
    <name type="synonym">Muraena anguilla</name>
    <dbReference type="NCBI Taxonomy" id="7936"/>
    <lineage>
        <taxon>Eukaryota</taxon>
        <taxon>Metazoa</taxon>
        <taxon>Chordata</taxon>
        <taxon>Craniata</taxon>
        <taxon>Vertebrata</taxon>
        <taxon>Euteleostomi</taxon>
        <taxon>Actinopterygii</taxon>
        <taxon>Neopterygii</taxon>
        <taxon>Teleostei</taxon>
        <taxon>Anguilliformes</taxon>
        <taxon>Anguillidae</taxon>
        <taxon>Anguilla</taxon>
    </lineage>
</organism>
<dbReference type="EMBL" id="GBXM01043493">
    <property type="protein sequence ID" value="JAH65084.1"/>
    <property type="molecule type" value="Transcribed_RNA"/>
</dbReference>
<sequence length="28" mass="3266">MIVIILGVFFCGVGVDLLKQQYWMIFCE</sequence>
<dbReference type="AlphaFoldDB" id="A0A0E9UGS7"/>